<dbReference type="EMBL" id="VIGI01000005">
    <property type="protein sequence ID" value="KAB8300372.1"/>
    <property type="molecule type" value="Genomic_DNA"/>
</dbReference>
<protein>
    <submittedName>
        <fullName evidence="2">Uncharacterized protein</fullName>
    </submittedName>
</protein>
<name>A0A5N6KB79_MONLA</name>
<evidence type="ECO:0000256" key="1">
    <source>
        <dbReference type="SAM" id="MobiDB-lite"/>
    </source>
</evidence>
<accession>A0A5N6KB79</accession>
<dbReference type="Proteomes" id="UP000326757">
    <property type="component" value="Unassembled WGS sequence"/>
</dbReference>
<evidence type="ECO:0000313" key="3">
    <source>
        <dbReference type="Proteomes" id="UP000326757"/>
    </source>
</evidence>
<reference evidence="2 3" key="1">
    <citation type="submission" date="2019-06" db="EMBL/GenBank/DDBJ databases">
        <title>Genome Sequence of the Brown Rot Fungal Pathogen Monilinia laxa.</title>
        <authorList>
            <person name="De Miccolis Angelini R.M."/>
            <person name="Landi L."/>
            <person name="Abate D."/>
            <person name="Pollastro S."/>
            <person name="Romanazzi G."/>
            <person name="Faretra F."/>
        </authorList>
    </citation>
    <scope>NUCLEOTIDE SEQUENCE [LARGE SCALE GENOMIC DNA]</scope>
    <source>
        <strain evidence="2 3">Mlax316</strain>
    </source>
</reference>
<evidence type="ECO:0000313" key="2">
    <source>
        <dbReference type="EMBL" id="KAB8300372.1"/>
    </source>
</evidence>
<keyword evidence="3" id="KW-1185">Reference proteome</keyword>
<sequence length="93" mass="10560">MTSDPKNPNIQSRSTPQWVLYQREMFWKDNTWEVTPFSTEPGDLDDLAKGTLTKGGWVTCLMQCRSILYTSRKSTGFLPPPDCPSNARQYGPS</sequence>
<organism evidence="2 3">
    <name type="scientific">Monilinia laxa</name>
    <name type="common">Brown rot fungus</name>
    <name type="synonym">Sclerotinia laxa</name>
    <dbReference type="NCBI Taxonomy" id="61186"/>
    <lineage>
        <taxon>Eukaryota</taxon>
        <taxon>Fungi</taxon>
        <taxon>Dikarya</taxon>
        <taxon>Ascomycota</taxon>
        <taxon>Pezizomycotina</taxon>
        <taxon>Leotiomycetes</taxon>
        <taxon>Helotiales</taxon>
        <taxon>Sclerotiniaceae</taxon>
        <taxon>Monilinia</taxon>
    </lineage>
</organism>
<feature type="region of interest" description="Disordered" evidence="1">
    <location>
        <begin position="72"/>
        <end position="93"/>
    </location>
</feature>
<dbReference type="OrthoDB" id="25826at2759"/>
<dbReference type="AlphaFoldDB" id="A0A5N6KB79"/>
<proteinExistence type="predicted"/>
<gene>
    <name evidence="2" type="ORF">EYC80_000554</name>
</gene>
<comment type="caution">
    <text evidence="2">The sequence shown here is derived from an EMBL/GenBank/DDBJ whole genome shotgun (WGS) entry which is preliminary data.</text>
</comment>